<dbReference type="EMBL" id="LNYE01000031">
    <property type="protein sequence ID" value="KTD05432.1"/>
    <property type="molecule type" value="Genomic_DNA"/>
</dbReference>
<evidence type="ECO:0000256" key="5">
    <source>
        <dbReference type="ARBA" id="ARBA00013170"/>
    </source>
</evidence>
<dbReference type="Proteomes" id="UP000254476">
    <property type="component" value="Unassembled WGS sequence"/>
</dbReference>
<dbReference type="FunFam" id="1.20.120.1760:FF:000008">
    <property type="entry name" value="CDP-diacylglycerol--glycerol-3-phosphate 3-phosphatidyltransferase 2"/>
    <property type="match status" value="1"/>
</dbReference>
<dbReference type="GO" id="GO:0046474">
    <property type="term" value="P:glycerophospholipid biosynthetic process"/>
    <property type="evidence" value="ECO:0007669"/>
    <property type="project" value="TreeGrafter"/>
</dbReference>
<evidence type="ECO:0000256" key="11">
    <source>
        <dbReference type="ARBA" id="ARBA00023098"/>
    </source>
</evidence>
<dbReference type="Pfam" id="PF01066">
    <property type="entry name" value="CDP-OH_P_transf"/>
    <property type="match status" value="1"/>
</dbReference>
<dbReference type="AlphaFoldDB" id="A0A378JGJ1"/>
<keyword evidence="21" id="KW-1185">Reference proteome</keyword>
<keyword evidence="7" id="KW-0444">Lipid biosynthesis</keyword>
<dbReference type="EMBL" id="UGOB01000001">
    <property type="protein sequence ID" value="STX46058.1"/>
    <property type="molecule type" value="Genomic_DNA"/>
</dbReference>
<evidence type="ECO:0000256" key="2">
    <source>
        <dbReference type="ARBA" id="ARBA00004141"/>
    </source>
</evidence>
<evidence type="ECO:0000256" key="15">
    <source>
        <dbReference type="ARBA" id="ARBA00048586"/>
    </source>
</evidence>
<dbReference type="EC" id="2.7.8.5" evidence="5 16"/>
<evidence type="ECO:0000256" key="18">
    <source>
        <dbReference type="SAM" id="Phobius"/>
    </source>
</evidence>
<feature type="transmembrane region" description="Helical" evidence="18">
    <location>
        <begin position="155"/>
        <end position="178"/>
    </location>
</feature>
<protein>
    <recommendedName>
        <fullName evidence="6 16">CDP-diacylglycerol--glycerol-3-phosphate 3-phosphatidyltransferase</fullName>
        <ecNumber evidence="5 16">2.7.8.5</ecNumber>
    </recommendedName>
</protein>
<proteinExistence type="inferred from homology"/>
<comment type="catalytic activity">
    <reaction evidence="15">
        <text>a CDP-1,2-diacyl-sn-glycerol + sn-glycerol 3-phosphate = a 1,2-diacyl-sn-glycero-3-phospho-(1'-sn-glycero-3'-phosphate) + CMP + H(+)</text>
        <dbReference type="Rhea" id="RHEA:12593"/>
        <dbReference type="ChEBI" id="CHEBI:15378"/>
        <dbReference type="ChEBI" id="CHEBI:57597"/>
        <dbReference type="ChEBI" id="CHEBI:58332"/>
        <dbReference type="ChEBI" id="CHEBI:60110"/>
        <dbReference type="ChEBI" id="CHEBI:60377"/>
        <dbReference type="EC" id="2.7.8.5"/>
    </reaction>
</comment>
<keyword evidence="13" id="KW-0594">Phospholipid biosynthesis</keyword>
<evidence type="ECO:0000313" key="22">
    <source>
        <dbReference type="Proteomes" id="UP000254476"/>
    </source>
</evidence>
<evidence type="ECO:0000256" key="3">
    <source>
        <dbReference type="ARBA" id="ARBA00005042"/>
    </source>
</evidence>
<reference evidence="20 22" key="2">
    <citation type="submission" date="2018-06" db="EMBL/GenBank/DDBJ databases">
        <authorList>
            <consortium name="Pathogen Informatics"/>
            <person name="Doyle S."/>
        </authorList>
    </citation>
    <scope>NUCLEOTIDE SEQUENCE [LARGE SCALE GENOMIC DNA]</scope>
    <source>
        <strain evidence="20 22">NCTC12388</strain>
    </source>
</reference>
<sequence length="187" mass="20786">MSTLTSLPNLLTLLRIVLIPVLVMVFYLPFKFAYVSAASIFALASFTDWLDGYLARRLQMMSPFGAFLDPVADKLLVSTSLLLLVGANNIQYITIPAIVIVGREIVISALREWMAEIGRRASVTVGYVGKIKTFLQMIALFLLLAFNSLDSWGGIFGFVLLYVAAILTIWSMIIYLAIAWPELTKKN</sequence>
<evidence type="ECO:0000256" key="16">
    <source>
        <dbReference type="NCBIfam" id="TIGR00560"/>
    </source>
</evidence>
<dbReference type="PROSITE" id="PS00379">
    <property type="entry name" value="CDP_ALCOHOL_P_TRANSF"/>
    <property type="match status" value="1"/>
</dbReference>
<dbReference type="GO" id="GO:0005886">
    <property type="term" value="C:plasma membrane"/>
    <property type="evidence" value="ECO:0007669"/>
    <property type="project" value="TreeGrafter"/>
</dbReference>
<comment type="pathway">
    <text evidence="3">Phospholipid metabolism; phosphatidylglycerol biosynthesis; phosphatidylglycerol from CDP-diacylglycerol: step 1/2.</text>
</comment>
<dbReference type="GO" id="GO:0036094">
    <property type="term" value="F:small molecule binding"/>
    <property type="evidence" value="ECO:0007669"/>
    <property type="project" value="UniProtKB-ARBA"/>
</dbReference>
<name>A0A378JGJ1_9GAMM</name>
<dbReference type="PANTHER" id="PTHR14269">
    <property type="entry name" value="CDP-DIACYLGLYCEROL--GLYCEROL-3-PHOSPHATE 3-PHOSPHATIDYLTRANSFERASE-RELATED"/>
    <property type="match status" value="1"/>
</dbReference>
<evidence type="ECO:0000313" key="19">
    <source>
        <dbReference type="EMBL" id="KTD05432.1"/>
    </source>
</evidence>
<evidence type="ECO:0000256" key="4">
    <source>
        <dbReference type="ARBA" id="ARBA00010441"/>
    </source>
</evidence>
<dbReference type="NCBIfam" id="TIGR00560">
    <property type="entry name" value="pgsA"/>
    <property type="match status" value="1"/>
</dbReference>
<keyword evidence="10 18" id="KW-1133">Transmembrane helix</keyword>
<keyword evidence="12 18" id="KW-0472">Membrane</keyword>
<keyword evidence="14" id="KW-1208">Phospholipid metabolism</keyword>
<dbReference type="InterPro" id="IPR048254">
    <property type="entry name" value="CDP_ALCOHOL_P_TRANSF_CS"/>
</dbReference>
<evidence type="ECO:0000256" key="8">
    <source>
        <dbReference type="ARBA" id="ARBA00022679"/>
    </source>
</evidence>
<accession>A0A378JGJ1</accession>
<dbReference type="GO" id="GO:0005737">
    <property type="term" value="C:cytoplasm"/>
    <property type="evidence" value="ECO:0007669"/>
    <property type="project" value="UniProtKB-ARBA"/>
</dbReference>
<evidence type="ECO:0000256" key="13">
    <source>
        <dbReference type="ARBA" id="ARBA00023209"/>
    </source>
</evidence>
<comment type="similarity">
    <text evidence="4 17">Belongs to the CDP-alcohol phosphatidyltransferase class-I family.</text>
</comment>
<organism evidence="20 22">
    <name type="scientific">Legionella gratiana</name>
    <dbReference type="NCBI Taxonomy" id="45066"/>
    <lineage>
        <taxon>Bacteria</taxon>
        <taxon>Pseudomonadati</taxon>
        <taxon>Pseudomonadota</taxon>
        <taxon>Gammaproteobacteria</taxon>
        <taxon>Legionellales</taxon>
        <taxon>Legionellaceae</taxon>
        <taxon>Legionella</taxon>
    </lineage>
</organism>
<keyword evidence="11" id="KW-0443">Lipid metabolism</keyword>
<dbReference type="Proteomes" id="UP000054691">
    <property type="component" value="Unassembled WGS sequence"/>
</dbReference>
<dbReference type="Gene3D" id="1.20.120.1760">
    <property type="match status" value="1"/>
</dbReference>
<dbReference type="PIRSF" id="PIRSF000847">
    <property type="entry name" value="Phos_ph_gly_syn"/>
    <property type="match status" value="1"/>
</dbReference>
<keyword evidence="8 17" id="KW-0808">Transferase</keyword>
<dbReference type="InterPro" id="IPR043130">
    <property type="entry name" value="CDP-OH_PTrfase_TM_dom"/>
</dbReference>
<dbReference type="OrthoDB" id="9796672at2"/>
<evidence type="ECO:0000256" key="17">
    <source>
        <dbReference type="RuleBase" id="RU003750"/>
    </source>
</evidence>
<feature type="transmembrane region" description="Helical" evidence="18">
    <location>
        <begin position="131"/>
        <end position="149"/>
    </location>
</feature>
<feature type="transmembrane region" description="Helical" evidence="18">
    <location>
        <begin position="7"/>
        <end position="28"/>
    </location>
</feature>
<dbReference type="GO" id="GO:0008444">
    <property type="term" value="F:CDP-diacylglycerol-glycerol-3-phosphate 3-phosphatidyltransferase activity"/>
    <property type="evidence" value="ECO:0007669"/>
    <property type="project" value="UniProtKB-UniRule"/>
</dbReference>
<dbReference type="RefSeq" id="WP_058500380.1">
    <property type="nucleotide sequence ID" value="NZ_CAAAHW010000013.1"/>
</dbReference>
<dbReference type="STRING" id="45066.Lgra_3396"/>
<gene>
    <name evidence="20" type="primary">pgsA</name>
    <name evidence="19" type="ORF">Lgra_3396</name>
    <name evidence="20" type="ORF">NCTC12388_02808</name>
</gene>
<dbReference type="PANTHER" id="PTHR14269:SF62">
    <property type="entry name" value="CDP-DIACYLGLYCEROL--GLYCEROL-3-PHOSPHATE 3-PHOSPHATIDYLTRANSFERASE 1, CHLOROPLASTIC"/>
    <property type="match status" value="1"/>
</dbReference>
<dbReference type="InterPro" id="IPR050324">
    <property type="entry name" value="CDP-alcohol_PTase-I"/>
</dbReference>
<evidence type="ECO:0000256" key="6">
    <source>
        <dbReference type="ARBA" id="ARBA00014944"/>
    </source>
</evidence>
<evidence type="ECO:0000256" key="7">
    <source>
        <dbReference type="ARBA" id="ARBA00022516"/>
    </source>
</evidence>
<keyword evidence="9 18" id="KW-0812">Transmembrane</keyword>
<evidence type="ECO:0000256" key="12">
    <source>
        <dbReference type="ARBA" id="ARBA00023136"/>
    </source>
</evidence>
<dbReference type="InterPro" id="IPR004570">
    <property type="entry name" value="Phosphatidylglycerol_P_synth"/>
</dbReference>
<reference evidence="19 21" key="1">
    <citation type="submission" date="2015-11" db="EMBL/GenBank/DDBJ databases">
        <title>Genomic analysis of 38 Legionella species identifies large and diverse effector repertoires.</title>
        <authorList>
            <person name="Burstein D."/>
            <person name="Amaro F."/>
            <person name="Zusman T."/>
            <person name="Lifshitz Z."/>
            <person name="Cohen O."/>
            <person name="Gilbert J.A."/>
            <person name="Pupko T."/>
            <person name="Shuman H.A."/>
            <person name="Segal G."/>
        </authorList>
    </citation>
    <scope>NUCLEOTIDE SEQUENCE [LARGE SCALE GENOMIC DNA]</scope>
    <source>
        <strain evidence="19 21">Lyon 8420412</strain>
    </source>
</reference>
<evidence type="ECO:0000256" key="9">
    <source>
        <dbReference type="ARBA" id="ARBA00022692"/>
    </source>
</evidence>
<evidence type="ECO:0000256" key="10">
    <source>
        <dbReference type="ARBA" id="ARBA00022989"/>
    </source>
</evidence>
<comment type="subcellular location">
    <subcellularLocation>
        <location evidence="2">Membrane</location>
        <topology evidence="2">Multi-pass membrane protein</topology>
    </subcellularLocation>
</comment>
<dbReference type="GO" id="GO:0050793">
    <property type="term" value="P:regulation of developmental process"/>
    <property type="evidence" value="ECO:0007669"/>
    <property type="project" value="UniProtKB-ARBA"/>
</dbReference>
<evidence type="ECO:0000313" key="20">
    <source>
        <dbReference type="EMBL" id="STX46058.1"/>
    </source>
</evidence>
<dbReference type="InterPro" id="IPR000462">
    <property type="entry name" value="CDP-OH_P_trans"/>
</dbReference>
<evidence type="ECO:0000313" key="21">
    <source>
        <dbReference type="Proteomes" id="UP000054691"/>
    </source>
</evidence>
<evidence type="ECO:0000256" key="14">
    <source>
        <dbReference type="ARBA" id="ARBA00023264"/>
    </source>
</evidence>
<comment type="cofactor">
    <cofactor evidence="1">
        <name>Mn(2+)</name>
        <dbReference type="ChEBI" id="CHEBI:29035"/>
    </cofactor>
</comment>
<evidence type="ECO:0000256" key="1">
    <source>
        <dbReference type="ARBA" id="ARBA00001936"/>
    </source>
</evidence>
<feature type="transmembrane region" description="Helical" evidence="18">
    <location>
        <begin position="90"/>
        <end position="110"/>
    </location>
</feature>